<name>A0A4S2MNN3_9PEZI</name>
<dbReference type="AlphaFoldDB" id="A0A4S2MNN3"/>
<organism evidence="2 3">
    <name type="scientific">Ascodesmis nigricans</name>
    <dbReference type="NCBI Taxonomy" id="341454"/>
    <lineage>
        <taxon>Eukaryota</taxon>
        <taxon>Fungi</taxon>
        <taxon>Dikarya</taxon>
        <taxon>Ascomycota</taxon>
        <taxon>Pezizomycotina</taxon>
        <taxon>Pezizomycetes</taxon>
        <taxon>Pezizales</taxon>
        <taxon>Ascodesmidaceae</taxon>
        <taxon>Ascodesmis</taxon>
    </lineage>
</organism>
<feature type="transmembrane region" description="Helical" evidence="1">
    <location>
        <begin position="143"/>
        <end position="165"/>
    </location>
</feature>
<keyword evidence="3" id="KW-1185">Reference proteome</keyword>
<keyword evidence="1" id="KW-1133">Transmembrane helix</keyword>
<evidence type="ECO:0000256" key="1">
    <source>
        <dbReference type="SAM" id="Phobius"/>
    </source>
</evidence>
<dbReference type="Proteomes" id="UP000298138">
    <property type="component" value="Unassembled WGS sequence"/>
</dbReference>
<dbReference type="InParanoid" id="A0A4S2MNN3"/>
<evidence type="ECO:0000313" key="2">
    <source>
        <dbReference type="EMBL" id="TGZ78732.1"/>
    </source>
</evidence>
<evidence type="ECO:0008006" key="4">
    <source>
        <dbReference type="Google" id="ProtNLM"/>
    </source>
</evidence>
<evidence type="ECO:0000313" key="3">
    <source>
        <dbReference type="Proteomes" id="UP000298138"/>
    </source>
</evidence>
<feature type="transmembrane region" description="Helical" evidence="1">
    <location>
        <begin position="117"/>
        <end position="137"/>
    </location>
</feature>
<gene>
    <name evidence="2" type="ORF">EX30DRAFT_130377</name>
</gene>
<proteinExistence type="predicted"/>
<keyword evidence="1" id="KW-0812">Transmembrane</keyword>
<accession>A0A4S2MNN3</accession>
<dbReference type="EMBL" id="ML220138">
    <property type="protein sequence ID" value="TGZ78732.1"/>
    <property type="molecule type" value="Genomic_DNA"/>
</dbReference>
<keyword evidence="1" id="KW-0472">Membrane</keyword>
<reference evidence="2 3" key="1">
    <citation type="submission" date="2019-04" db="EMBL/GenBank/DDBJ databases">
        <title>Comparative genomics and transcriptomics to analyze fruiting body development in filamentous ascomycetes.</title>
        <authorList>
            <consortium name="DOE Joint Genome Institute"/>
            <person name="Lutkenhaus R."/>
            <person name="Traeger S."/>
            <person name="Breuer J."/>
            <person name="Kuo A."/>
            <person name="Lipzen A."/>
            <person name="Pangilinan J."/>
            <person name="Dilworth D."/>
            <person name="Sandor L."/>
            <person name="Poggeler S."/>
            <person name="Barry K."/>
            <person name="Grigoriev I.V."/>
            <person name="Nowrousian M."/>
        </authorList>
    </citation>
    <scope>NUCLEOTIDE SEQUENCE [LARGE SCALE GENOMIC DNA]</scope>
    <source>
        <strain evidence="2 3">CBS 389.68</strain>
    </source>
</reference>
<protein>
    <recommendedName>
        <fullName evidence="4">Transmembrane protein</fullName>
    </recommendedName>
</protein>
<sequence>MPLFSFRFSLVFPRVKFPFFLCPLSSSSSAASSSSAFTSTFLQLHLHLVLGRNISISSPVSRFAPPPHPPVHTFVVYLLFVFWEGLWRIKIKVIGPTLVGHVCGGKQGILSIDTYTYTWDGIFVAGFCLVFVSFLFSASSVCFLVSLVFFFPFSACSFCLLFWFFEYSFV</sequence>